<evidence type="ECO:0000256" key="5">
    <source>
        <dbReference type="ARBA" id="ARBA00022792"/>
    </source>
</evidence>
<keyword evidence="4 12" id="KW-0812">Transmembrane</keyword>
<dbReference type="AlphaFoldDB" id="A0A7D9H2P4"/>
<feature type="compositionally biased region" description="Basic and acidic residues" evidence="11">
    <location>
        <begin position="124"/>
        <end position="133"/>
    </location>
</feature>
<organism evidence="13 14">
    <name type="scientific">Dekkera bruxellensis</name>
    <name type="common">Brettanomyces custersii</name>
    <dbReference type="NCBI Taxonomy" id="5007"/>
    <lineage>
        <taxon>Eukaryota</taxon>
        <taxon>Fungi</taxon>
        <taxon>Dikarya</taxon>
        <taxon>Ascomycota</taxon>
        <taxon>Saccharomycotina</taxon>
        <taxon>Pichiomycetes</taxon>
        <taxon>Pichiales</taxon>
        <taxon>Pichiaceae</taxon>
        <taxon>Brettanomyces</taxon>
    </lineage>
</organism>
<keyword evidence="14" id="KW-1185">Reference proteome</keyword>
<evidence type="ECO:0000256" key="9">
    <source>
        <dbReference type="ARBA" id="ARBA00023128"/>
    </source>
</evidence>
<dbReference type="GO" id="GO:0016491">
    <property type="term" value="F:oxidoreductase activity"/>
    <property type="evidence" value="ECO:0007669"/>
    <property type="project" value="UniProtKB-KW"/>
</dbReference>
<sequence length="143" mass="16612">MKGKNMKSIHIKKLSPEIQSSDTDYKVDVEDLSNRWEKMTPDDKQDILNYLDVKQSFAWSHLSEDEKKAIYYISFGKWGPRNHPPMTVPEMVFKALVSLFLFTAFGFAMINYRKDKKKVKELEGESKKVEKLDASSPDEVSDK</sequence>
<dbReference type="PANTHER" id="PTHR10707">
    <property type="entry name" value="CYTOCHROME C OXIDASE SUBUNIT IV"/>
    <property type="match status" value="1"/>
</dbReference>
<feature type="transmembrane region" description="Helical" evidence="12">
    <location>
        <begin position="91"/>
        <end position="110"/>
    </location>
</feature>
<evidence type="ECO:0000256" key="6">
    <source>
        <dbReference type="ARBA" id="ARBA00022946"/>
    </source>
</evidence>
<dbReference type="Pfam" id="PF02936">
    <property type="entry name" value="COX4"/>
    <property type="match status" value="1"/>
</dbReference>
<evidence type="ECO:0000256" key="7">
    <source>
        <dbReference type="ARBA" id="ARBA00022989"/>
    </source>
</evidence>
<dbReference type="SUPFAM" id="SSF81406">
    <property type="entry name" value="Mitochondrial cytochrome c oxidase subunit IV"/>
    <property type="match status" value="1"/>
</dbReference>
<proteinExistence type="inferred from homology"/>
<dbReference type="EMBL" id="CABFWN010000006">
    <property type="protein sequence ID" value="VUG20062.1"/>
    <property type="molecule type" value="Genomic_DNA"/>
</dbReference>
<dbReference type="Gene3D" id="1.10.442.10">
    <property type="entry name" value="Cytochrome c oxidase subunit IV"/>
    <property type="match status" value="1"/>
</dbReference>
<keyword evidence="7 12" id="KW-1133">Transmembrane helix</keyword>
<evidence type="ECO:0000256" key="1">
    <source>
        <dbReference type="ARBA" id="ARBA00004434"/>
    </source>
</evidence>
<dbReference type="InterPro" id="IPR036639">
    <property type="entry name" value="Cyt_c_oxidase_su4_sf"/>
</dbReference>
<evidence type="ECO:0000256" key="12">
    <source>
        <dbReference type="SAM" id="Phobius"/>
    </source>
</evidence>
<protein>
    <submittedName>
        <fullName evidence="13">DEBR0S6_07052g1_1</fullName>
    </submittedName>
</protein>
<evidence type="ECO:0000256" key="4">
    <source>
        <dbReference type="ARBA" id="ARBA00022692"/>
    </source>
</evidence>
<dbReference type="GO" id="GO:0045277">
    <property type="term" value="C:respiratory chain complex IV"/>
    <property type="evidence" value="ECO:0007669"/>
    <property type="project" value="InterPro"/>
</dbReference>
<comment type="pathway">
    <text evidence="2">Energy metabolism; oxidative phosphorylation.</text>
</comment>
<comment type="subcellular location">
    <subcellularLocation>
        <location evidence="1">Mitochondrion inner membrane</location>
        <topology evidence="1">Single-pass membrane protein</topology>
    </subcellularLocation>
</comment>
<dbReference type="GO" id="GO:0005743">
    <property type="term" value="C:mitochondrial inner membrane"/>
    <property type="evidence" value="ECO:0007669"/>
    <property type="project" value="UniProtKB-SubCell"/>
</dbReference>
<keyword evidence="10 12" id="KW-0472">Membrane</keyword>
<keyword evidence="8" id="KW-0560">Oxidoreductase</keyword>
<keyword evidence="9" id="KW-0496">Mitochondrion</keyword>
<evidence type="ECO:0000313" key="13">
    <source>
        <dbReference type="EMBL" id="VUG20062.1"/>
    </source>
</evidence>
<feature type="region of interest" description="Disordered" evidence="11">
    <location>
        <begin position="124"/>
        <end position="143"/>
    </location>
</feature>
<keyword evidence="5" id="KW-0999">Mitochondrion inner membrane</keyword>
<keyword evidence="6" id="KW-0809">Transit peptide</keyword>
<evidence type="ECO:0000256" key="3">
    <source>
        <dbReference type="ARBA" id="ARBA00008135"/>
    </source>
</evidence>
<evidence type="ECO:0000256" key="2">
    <source>
        <dbReference type="ARBA" id="ARBA00004673"/>
    </source>
</evidence>
<evidence type="ECO:0000256" key="10">
    <source>
        <dbReference type="ARBA" id="ARBA00023136"/>
    </source>
</evidence>
<dbReference type="Proteomes" id="UP000478008">
    <property type="component" value="Unassembled WGS sequence"/>
</dbReference>
<evidence type="ECO:0000256" key="11">
    <source>
        <dbReference type="SAM" id="MobiDB-lite"/>
    </source>
</evidence>
<comment type="similarity">
    <text evidence="3">Belongs to the cytochrome c oxidase IV family.</text>
</comment>
<gene>
    <name evidence="13" type="primary">COX5A</name>
    <name evidence="13" type="ORF">DEBR0S6_07052G</name>
</gene>
<reference evidence="13 14" key="1">
    <citation type="submission" date="2019-07" db="EMBL/GenBank/DDBJ databases">
        <authorList>
            <person name="Friedrich A."/>
            <person name="Schacherer J."/>
        </authorList>
    </citation>
    <scope>NUCLEOTIDE SEQUENCE [LARGE SCALE GENOMIC DNA]</scope>
</reference>
<dbReference type="InterPro" id="IPR004203">
    <property type="entry name" value="Cyt_c_oxidase_su4_fam"/>
</dbReference>
<accession>A0A7D9H2P4</accession>
<evidence type="ECO:0000256" key="8">
    <source>
        <dbReference type="ARBA" id="ARBA00023002"/>
    </source>
</evidence>
<dbReference type="GO" id="GO:0006123">
    <property type="term" value="P:mitochondrial electron transport, cytochrome c to oxygen"/>
    <property type="evidence" value="ECO:0007669"/>
    <property type="project" value="InterPro"/>
</dbReference>
<dbReference type="PANTHER" id="PTHR10707:SF10">
    <property type="entry name" value="CYTOCHROME C OXIDASE SUBUNIT 4"/>
    <property type="match status" value="1"/>
</dbReference>
<evidence type="ECO:0000313" key="14">
    <source>
        <dbReference type="Proteomes" id="UP000478008"/>
    </source>
</evidence>
<name>A0A7D9H2P4_DEKBR</name>